<feature type="domain" description="TEA" evidence="4">
    <location>
        <begin position="19"/>
        <end position="100"/>
    </location>
</feature>
<dbReference type="OrthoDB" id="10006572at2759"/>
<dbReference type="PROSITE" id="PS51088">
    <property type="entry name" value="TEA_2"/>
    <property type="match status" value="1"/>
</dbReference>
<dbReference type="Proteomes" id="UP000298030">
    <property type="component" value="Unassembled WGS sequence"/>
</dbReference>
<sequence>MSDFTVDTTPVSGLDDARSGNSRSTNSRTGRKTFKTDKEKTAIWPGLLERVLIEARGRLQRFPKRNKLISKYIYDVTGKNRSSKQVGSRIQQLRTTCRDPELMRCLVDLTRFEGPSDRASTRSAKPGSPTTHVGPISLPAESLDAPLSPSSTIAQPTISKSICIDMTVLDEDWRHNTRTAPCLFIDLEDPASGHNAVTDVPCTVTQAELYLAPVSTIRSFDLDKAARYRVTSTVYCNEMAVYSHSSECVTSYDCRLTTSLVPAFWSEVIRKHAHAFTILQSIDPMDSLASAKVDLIYSVRLQYQSACVSP</sequence>
<keyword evidence="6" id="KW-1185">Reference proteome</keyword>
<proteinExistence type="inferred from homology"/>
<organism evidence="5 6">
    <name type="scientific">Coprinellus micaceus</name>
    <name type="common">Glistening ink-cap mushroom</name>
    <name type="synonym">Coprinus micaceus</name>
    <dbReference type="NCBI Taxonomy" id="71717"/>
    <lineage>
        <taxon>Eukaryota</taxon>
        <taxon>Fungi</taxon>
        <taxon>Dikarya</taxon>
        <taxon>Basidiomycota</taxon>
        <taxon>Agaricomycotina</taxon>
        <taxon>Agaricomycetes</taxon>
        <taxon>Agaricomycetidae</taxon>
        <taxon>Agaricales</taxon>
        <taxon>Agaricineae</taxon>
        <taxon>Psathyrellaceae</taxon>
        <taxon>Coprinellus</taxon>
    </lineage>
</organism>
<evidence type="ECO:0000313" key="5">
    <source>
        <dbReference type="EMBL" id="TEB31661.1"/>
    </source>
</evidence>
<dbReference type="InterPro" id="IPR000818">
    <property type="entry name" value="TEA/ATTS_dom"/>
</dbReference>
<protein>
    <recommendedName>
        <fullName evidence="4">TEA domain-containing protein</fullName>
    </recommendedName>
</protein>
<reference evidence="5 6" key="1">
    <citation type="journal article" date="2019" name="Nat. Ecol. Evol.">
        <title>Megaphylogeny resolves global patterns of mushroom evolution.</title>
        <authorList>
            <person name="Varga T."/>
            <person name="Krizsan K."/>
            <person name="Foldi C."/>
            <person name="Dima B."/>
            <person name="Sanchez-Garcia M."/>
            <person name="Sanchez-Ramirez S."/>
            <person name="Szollosi G.J."/>
            <person name="Szarkandi J.G."/>
            <person name="Papp V."/>
            <person name="Albert L."/>
            <person name="Andreopoulos W."/>
            <person name="Angelini C."/>
            <person name="Antonin V."/>
            <person name="Barry K.W."/>
            <person name="Bougher N.L."/>
            <person name="Buchanan P."/>
            <person name="Buyck B."/>
            <person name="Bense V."/>
            <person name="Catcheside P."/>
            <person name="Chovatia M."/>
            <person name="Cooper J."/>
            <person name="Damon W."/>
            <person name="Desjardin D."/>
            <person name="Finy P."/>
            <person name="Geml J."/>
            <person name="Haridas S."/>
            <person name="Hughes K."/>
            <person name="Justo A."/>
            <person name="Karasinski D."/>
            <person name="Kautmanova I."/>
            <person name="Kiss B."/>
            <person name="Kocsube S."/>
            <person name="Kotiranta H."/>
            <person name="LaButti K.M."/>
            <person name="Lechner B.E."/>
            <person name="Liimatainen K."/>
            <person name="Lipzen A."/>
            <person name="Lukacs Z."/>
            <person name="Mihaltcheva S."/>
            <person name="Morgado L.N."/>
            <person name="Niskanen T."/>
            <person name="Noordeloos M.E."/>
            <person name="Ohm R.A."/>
            <person name="Ortiz-Santana B."/>
            <person name="Ovrebo C."/>
            <person name="Racz N."/>
            <person name="Riley R."/>
            <person name="Savchenko A."/>
            <person name="Shiryaev A."/>
            <person name="Soop K."/>
            <person name="Spirin V."/>
            <person name="Szebenyi C."/>
            <person name="Tomsovsky M."/>
            <person name="Tulloss R.E."/>
            <person name="Uehling J."/>
            <person name="Grigoriev I.V."/>
            <person name="Vagvolgyi C."/>
            <person name="Papp T."/>
            <person name="Martin F.M."/>
            <person name="Miettinen O."/>
            <person name="Hibbett D.S."/>
            <person name="Nagy L.G."/>
        </authorList>
    </citation>
    <scope>NUCLEOTIDE SEQUENCE [LARGE SCALE GENOMIC DNA]</scope>
    <source>
        <strain evidence="5 6">FP101781</strain>
    </source>
</reference>
<feature type="region of interest" description="Disordered" evidence="3">
    <location>
        <begin position="114"/>
        <end position="137"/>
    </location>
</feature>
<evidence type="ECO:0000256" key="1">
    <source>
        <dbReference type="ARBA" id="ARBA00008421"/>
    </source>
</evidence>
<evidence type="ECO:0000256" key="2">
    <source>
        <dbReference type="PROSITE-ProRule" id="PRU00505"/>
    </source>
</evidence>
<gene>
    <name evidence="5" type="ORF">FA13DRAFT_1732531</name>
</gene>
<evidence type="ECO:0000259" key="4">
    <source>
        <dbReference type="PROSITE" id="PS51088"/>
    </source>
</evidence>
<evidence type="ECO:0000313" key="6">
    <source>
        <dbReference type="Proteomes" id="UP000298030"/>
    </source>
</evidence>
<dbReference type="STRING" id="71717.A0A4Y7TCD0"/>
<dbReference type="Gene3D" id="6.10.20.40">
    <property type="entry name" value="TEA/ATTS domain"/>
    <property type="match status" value="1"/>
</dbReference>
<dbReference type="InterPro" id="IPR038096">
    <property type="entry name" value="TEA/ATTS_sf"/>
</dbReference>
<dbReference type="EMBL" id="QPFP01000018">
    <property type="protein sequence ID" value="TEB31661.1"/>
    <property type="molecule type" value="Genomic_DNA"/>
</dbReference>
<comment type="caution">
    <text evidence="5">The sequence shown here is derived from an EMBL/GenBank/DDBJ whole genome shotgun (WGS) entry which is preliminary data.</text>
</comment>
<evidence type="ECO:0000256" key="3">
    <source>
        <dbReference type="SAM" id="MobiDB-lite"/>
    </source>
</evidence>
<dbReference type="Pfam" id="PF01285">
    <property type="entry name" value="TEA"/>
    <property type="match status" value="1"/>
</dbReference>
<name>A0A4Y7TCD0_COPMI</name>
<feature type="DNA-binding region" description="TEA" evidence="2">
    <location>
        <begin position="19"/>
        <end position="100"/>
    </location>
</feature>
<feature type="region of interest" description="Disordered" evidence="3">
    <location>
        <begin position="1"/>
        <end position="36"/>
    </location>
</feature>
<dbReference type="GO" id="GO:0003700">
    <property type="term" value="F:DNA-binding transcription factor activity"/>
    <property type="evidence" value="ECO:0007669"/>
    <property type="project" value="InterPro"/>
</dbReference>
<feature type="compositionally biased region" description="Low complexity" evidence="3">
    <location>
        <begin position="19"/>
        <end position="28"/>
    </location>
</feature>
<comment type="similarity">
    <text evidence="1">Belongs to the TEC1 family.</text>
</comment>
<accession>A0A4Y7TCD0</accession>
<feature type="non-terminal residue" evidence="5">
    <location>
        <position position="310"/>
    </location>
</feature>
<dbReference type="AlphaFoldDB" id="A0A4Y7TCD0"/>
<feature type="compositionally biased region" description="Polar residues" evidence="3">
    <location>
        <begin position="1"/>
        <end position="11"/>
    </location>
</feature>